<sequence>MQIRIIRDEKDLENLAKILAATAFVALVLAFVFGM</sequence>
<gene>
    <name evidence="2" type="ORF">ANME2D_02323</name>
</gene>
<feature type="transmembrane region" description="Helical" evidence="1">
    <location>
        <begin position="12"/>
        <end position="33"/>
    </location>
</feature>
<evidence type="ECO:0000313" key="2">
    <source>
        <dbReference type="EMBL" id="KCZ71588.1"/>
    </source>
</evidence>
<reference evidence="2 3" key="1">
    <citation type="journal article" date="2013" name="Nature">
        <title>Anaerobic oxidation of methane coupled to nitrate reduction in a novel archaeal lineage.</title>
        <authorList>
            <person name="Haroon M.F."/>
            <person name="Hu S."/>
            <person name="Shi Y."/>
            <person name="Imelfort M."/>
            <person name="Keller J."/>
            <person name="Hugenholtz P."/>
            <person name="Yuan Z."/>
            <person name="Tyson G.W."/>
        </authorList>
    </citation>
    <scope>NUCLEOTIDE SEQUENCE [LARGE SCALE GENOMIC DNA]</scope>
    <source>
        <strain evidence="2 3">ANME-2d</strain>
    </source>
</reference>
<dbReference type="AlphaFoldDB" id="A0A062V4R0"/>
<dbReference type="Proteomes" id="UP000027153">
    <property type="component" value="Unassembled WGS sequence"/>
</dbReference>
<organism evidence="2 3">
    <name type="scientific">Candidatus Methanoperedens nitratireducens</name>
    <dbReference type="NCBI Taxonomy" id="1392998"/>
    <lineage>
        <taxon>Archaea</taxon>
        <taxon>Methanobacteriati</taxon>
        <taxon>Methanobacteriota</taxon>
        <taxon>Stenosarchaea group</taxon>
        <taxon>Methanomicrobia</taxon>
        <taxon>Methanosarcinales</taxon>
        <taxon>ANME-2 cluster</taxon>
        <taxon>Candidatus Methanoperedentaceae</taxon>
        <taxon>Candidatus Methanoperedens</taxon>
    </lineage>
</organism>
<evidence type="ECO:0000256" key="1">
    <source>
        <dbReference type="SAM" id="Phobius"/>
    </source>
</evidence>
<keyword evidence="1" id="KW-1133">Transmembrane helix</keyword>
<keyword evidence="1" id="KW-0472">Membrane</keyword>
<comment type="caution">
    <text evidence="2">The sequence shown here is derived from an EMBL/GenBank/DDBJ whole genome shotgun (WGS) entry which is preliminary data.</text>
</comment>
<keyword evidence="3" id="KW-1185">Reference proteome</keyword>
<accession>A0A062V4R0</accession>
<protein>
    <submittedName>
        <fullName evidence="2">Uncharacterized protein</fullName>
    </submittedName>
</protein>
<evidence type="ECO:0000313" key="3">
    <source>
        <dbReference type="Proteomes" id="UP000027153"/>
    </source>
</evidence>
<dbReference type="EMBL" id="JMIY01000005">
    <property type="protein sequence ID" value="KCZ71588.1"/>
    <property type="molecule type" value="Genomic_DNA"/>
</dbReference>
<name>A0A062V4R0_9EURY</name>
<proteinExistence type="predicted"/>
<keyword evidence="1" id="KW-0812">Transmembrane</keyword>